<evidence type="ECO:0000313" key="1">
    <source>
        <dbReference type="EMBL" id="KAG6507084.1"/>
    </source>
</evidence>
<proteinExistence type="predicted"/>
<gene>
    <name evidence="1" type="ORF">ZIOFF_032425</name>
</gene>
<dbReference type="EMBL" id="JACMSC010000009">
    <property type="protein sequence ID" value="KAG6507084.1"/>
    <property type="molecule type" value="Genomic_DNA"/>
</dbReference>
<dbReference type="Proteomes" id="UP000734854">
    <property type="component" value="Unassembled WGS sequence"/>
</dbReference>
<keyword evidence="2" id="KW-1185">Reference proteome</keyword>
<organism evidence="1 2">
    <name type="scientific">Zingiber officinale</name>
    <name type="common">Ginger</name>
    <name type="synonym">Amomum zingiber</name>
    <dbReference type="NCBI Taxonomy" id="94328"/>
    <lineage>
        <taxon>Eukaryota</taxon>
        <taxon>Viridiplantae</taxon>
        <taxon>Streptophyta</taxon>
        <taxon>Embryophyta</taxon>
        <taxon>Tracheophyta</taxon>
        <taxon>Spermatophyta</taxon>
        <taxon>Magnoliopsida</taxon>
        <taxon>Liliopsida</taxon>
        <taxon>Zingiberales</taxon>
        <taxon>Zingiberaceae</taxon>
        <taxon>Zingiber</taxon>
    </lineage>
</organism>
<name>A0A8J5GVF3_ZINOF</name>
<evidence type="ECO:0000313" key="2">
    <source>
        <dbReference type="Proteomes" id="UP000734854"/>
    </source>
</evidence>
<dbReference type="AlphaFoldDB" id="A0A8J5GVF3"/>
<accession>A0A8J5GVF3</accession>
<protein>
    <submittedName>
        <fullName evidence="1">Uncharacterized protein</fullName>
    </submittedName>
</protein>
<reference evidence="1 2" key="1">
    <citation type="submission" date="2020-08" db="EMBL/GenBank/DDBJ databases">
        <title>Plant Genome Project.</title>
        <authorList>
            <person name="Zhang R.-G."/>
        </authorList>
    </citation>
    <scope>NUCLEOTIDE SEQUENCE [LARGE SCALE GENOMIC DNA]</scope>
    <source>
        <tissue evidence="1">Rhizome</tissue>
    </source>
</reference>
<sequence>MVCMNPAAQDAVSLRSDDVRWARYAAADLTPFTAIALLQNPRGGLCYSAQKHLISKYWRFTKQQRAQDAITERHTSGKCKFDRPTNQCRHSTSVAMRYATINGEKTSNTSVATGIAE</sequence>
<comment type="caution">
    <text evidence="1">The sequence shown here is derived from an EMBL/GenBank/DDBJ whole genome shotgun (WGS) entry which is preliminary data.</text>
</comment>